<gene>
    <name evidence="3" type="ordered locus">Acid_7635</name>
</gene>
<evidence type="ECO:0000313" key="3">
    <source>
        <dbReference type="EMBL" id="ABJ88537.1"/>
    </source>
</evidence>
<feature type="chain" id="PRO_5004162440" description="Peptidase C39-like domain-containing protein" evidence="2">
    <location>
        <begin position="20"/>
        <end position="754"/>
    </location>
</feature>
<protein>
    <recommendedName>
        <fullName evidence="4">Peptidase C39-like domain-containing protein</fullName>
    </recommendedName>
</protein>
<organism evidence="3">
    <name type="scientific">Solibacter usitatus (strain Ellin6076)</name>
    <dbReference type="NCBI Taxonomy" id="234267"/>
    <lineage>
        <taxon>Bacteria</taxon>
        <taxon>Pseudomonadati</taxon>
        <taxon>Acidobacteriota</taxon>
        <taxon>Terriglobia</taxon>
        <taxon>Bryobacterales</taxon>
        <taxon>Solibacteraceae</taxon>
        <taxon>Candidatus Solibacter</taxon>
    </lineage>
</organism>
<feature type="signal peptide" evidence="2">
    <location>
        <begin position="1"/>
        <end position="19"/>
    </location>
</feature>
<feature type="region of interest" description="Disordered" evidence="1">
    <location>
        <begin position="449"/>
        <end position="491"/>
    </location>
</feature>
<evidence type="ECO:0000256" key="1">
    <source>
        <dbReference type="SAM" id="MobiDB-lite"/>
    </source>
</evidence>
<keyword evidence="2" id="KW-0732">Signal</keyword>
<reference evidence="3" key="1">
    <citation type="submission" date="2006-10" db="EMBL/GenBank/DDBJ databases">
        <title>Complete sequence of Solibacter usitatus Ellin6076.</title>
        <authorList>
            <consortium name="US DOE Joint Genome Institute"/>
            <person name="Copeland A."/>
            <person name="Lucas S."/>
            <person name="Lapidus A."/>
            <person name="Barry K."/>
            <person name="Detter J.C."/>
            <person name="Glavina del Rio T."/>
            <person name="Hammon N."/>
            <person name="Israni S."/>
            <person name="Dalin E."/>
            <person name="Tice H."/>
            <person name="Pitluck S."/>
            <person name="Thompson L.S."/>
            <person name="Brettin T."/>
            <person name="Bruce D."/>
            <person name="Han C."/>
            <person name="Tapia R."/>
            <person name="Gilna P."/>
            <person name="Schmutz J."/>
            <person name="Larimer F."/>
            <person name="Land M."/>
            <person name="Hauser L."/>
            <person name="Kyrpides N."/>
            <person name="Mikhailova N."/>
            <person name="Janssen P.H."/>
            <person name="Kuske C.R."/>
            <person name="Richardson P."/>
        </authorList>
    </citation>
    <scope>NUCLEOTIDE SEQUENCE</scope>
    <source>
        <strain evidence="3">Ellin6076</strain>
    </source>
</reference>
<name>Q01P83_SOLUE</name>
<proteinExistence type="predicted"/>
<accession>Q01P83</accession>
<dbReference type="AlphaFoldDB" id="Q01P83"/>
<sequence precursor="true">MSRLTVCLFALLMSSTALLANGSCPHIGADTSCGILIVITDQGISVQQDPTQGPFDGVEDTLVGVQNNSSKRVMSLPLTASQAIFSFDGDGLCAFVTCTWPHPYSYEGPITNFSSINAAGTSGIVNFVGGLAAGDFTYFSLELSISTICQPLTVAPLLKQNSGAWTLDTYDHLYVTKTFANADAVVVTNNPTIELAIIPNSVGQPANQGATTQAIMLTTKTLNGIRDAINSVGVTGVTASVLNKQVNNTTRYYLSLTVNIAGTNTLQLRTTAGAPTSNILRNISAKGCYLTSTAMLINYRAGNQQVTDPRALNNWLNSQVDGYIGAGNLNPVAVARYARNVVNVGMWFQPSTGNQRDDFALNNYLCTGNPAVLRVAGSPDHFVVATGQTVVNGQNSYFINDPYYAAVTLADPRYNNSYKDLRLFSSTSTPPNALVVSAHSPVELLLTDSSGNRTGYDPTTGGTVQQIPGSGYSRESIGDDDDPVNEPPTDETKSLEAIGVASGLYKFQVIGVGTGPFTIDVLAYDSSGTPQIQSFTGTATQGSADVYNITYSSTPGVPLVVVPADDILLPPNVTVGPGQCVPLPLSLTSPSGPIGTFITLTSSDPSKVTLGPGNLSSETVFIPAGAITGARTPLVCGVNFGTATISATGGGLPSANQTVLVSATLSFSPSNSAITRGKQDRLTLSLSAPAPVGGVTVSLNSDQPSVATVPSSVTILAGTSSVIVPITGIAVGSTVIHASSLPNVPETTASVTVQ</sequence>
<dbReference type="eggNOG" id="COG3170">
    <property type="taxonomic scope" value="Bacteria"/>
</dbReference>
<evidence type="ECO:0000256" key="2">
    <source>
        <dbReference type="SAM" id="SignalP"/>
    </source>
</evidence>
<dbReference type="InParanoid" id="Q01P83"/>
<dbReference type="EMBL" id="CP000473">
    <property type="protein sequence ID" value="ABJ88537.1"/>
    <property type="molecule type" value="Genomic_DNA"/>
</dbReference>
<dbReference type="STRING" id="234267.Acid_7635"/>
<dbReference type="HOGENOM" id="CLU_369153_0_0_0"/>
<dbReference type="Gene3D" id="2.60.40.1080">
    <property type="match status" value="1"/>
</dbReference>
<evidence type="ECO:0008006" key="4">
    <source>
        <dbReference type="Google" id="ProtNLM"/>
    </source>
</evidence>
<dbReference type="OrthoDB" id="3881096at2"/>
<dbReference type="KEGG" id="sus:Acid_7635"/>